<protein>
    <recommendedName>
        <fullName evidence="4">MULE transposase domain-containing protein</fullName>
    </recommendedName>
</protein>
<sequence length="286" mass="32296">MGFINGLAYEGIESIKYISSGRASSVQQNGVFGEQNEEDLGTISQDHLGFQENVNASEDNVFFDELDDDSDEGVLSPVGSDNDGEERQLVYAQARSCINSFANVDVEQQEANPSRISKLPVKRRKINTEQQQPSGDAGPNFTRKPEIKKKGHDLTPTILKRGDPVRNVRELLVDDSDDCETSKDMDYYDSDDCRQLRAFSSSKEKEDVFSIAVDPLSMGVTDIYYNPNWDIPWFEDGNEPMYLVAWAIVEGESIDFWEWFFEALRDDLEVGSSENFTIISNQHKVS</sequence>
<keyword evidence="3" id="KW-1185">Reference proteome</keyword>
<evidence type="ECO:0000313" key="3">
    <source>
        <dbReference type="Proteomes" id="UP001054252"/>
    </source>
</evidence>
<feature type="region of interest" description="Disordered" evidence="1">
    <location>
        <begin position="122"/>
        <end position="155"/>
    </location>
</feature>
<dbReference type="EMBL" id="BPVZ01000132">
    <property type="protein sequence ID" value="GKV39110.1"/>
    <property type="molecule type" value="Genomic_DNA"/>
</dbReference>
<dbReference type="Proteomes" id="UP001054252">
    <property type="component" value="Unassembled WGS sequence"/>
</dbReference>
<accession>A0AAV5LNU1</accession>
<reference evidence="2 3" key="1">
    <citation type="journal article" date="2021" name="Commun. Biol.">
        <title>The genome of Shorea leprosula (Dipterocarpaceae) highlights the ecological relevance of drought in aseasonal tropical rainforests.</title>
        <authorList>
            <person name="Ng K.K.S."/>
            <person name="Kobayashi M.J."/>
            <person name="Fawcett J.A."/>
            <person name="Hatakeyama M."/>
            <person name="Paape T."/>
            <person name="Ng C.H."/>
            <person name="Ang C.C."/>
            <person name="Tnah L.H."/>
            <person name="Lee C.T."/>
            <person name="Nishiyama T."/>
            <person name="Sese J."/>
            <person name="O'Brien M.J."/>
            <person name="Copetti D."/>
            <person name="Mohd Noor M.I."/>
            <person name="Ong R.C."/>
            <person name="Putra M."/>
            <person name="Sireger I.Z."/>
            <person name="Indrioko S."/>
            <person name="Kosugi Y."/>
            <person name="Izuno A."/>
            <person name="Isagi Y."/>
            <person name="Lee S.L."/>
            <person name="Shimizu K.K."/>
        </authorList>
    </citation>
    <scope>NUCLEOTIDE SEQUENCE [LARGE SCALE GENOMIC DNA]</scope>
    <source>
        <strain evidence="2">214</strain>
    </source>
</reference>
<comment type="caution">
    <text evidence="2">The sequence shown here is derived from an EMBL/GenBank/DDBJ whole genome shotgun (WGS) entry which is preliminary data.</text>
</comment>
<proteinExistence type="predicted"/>
<evidence type="ECO:0008006" key="4">
    <source>
        <dbReference type="Google" id="ProtNLM"/>
    </source>
</evidence>
<evidence type="ECO:0000313" key="2">
    <source>
        <dbReference type="EMBL" id="GKV39110.1"/>
    </source>
</evidence>
<dbReference type="AlphaFoldDB" id="A0AAV5LNU1"/>
<organism evidence="2 3">
    <name type="scientific">Rubroshorea leprosula</name>
    <dbReference type="NCBI Taxonomy" id="152421"/>
    <lineage>
        <taxon>Eukaryota</taxon>
        <taxon>Viridiplantae</taxon>
        <taxon>Streptophyta</taxon>
        <taxon>Embryophyta</taxon>
        <taxon>Tracheophyta</taxon>
        <taxon>Spermatophyta</taxon>
        <taxon>Magnoliopsida</taxon>
        <taxon>eudicotyledons</taxon>
        <taxon>Gunneridae</taxon>
        <taxon>Pentapetalae</taxon>
        <taxon>rosids</taxon>
        <taxon>malvids</taxon>
        <taxon>Malvales</taxon>
        <taxon>Dipterocarpaceae</taxon>
        <taxon>Rubroshorea</taxon>
    </lineage>
</organism>
<evidence type="ECO:0000256" key="1">
    <source>
        <dbReference type="SAM" id="MobiDB-lite"/>
    </source>
</evidence>
<gene>
    <name evidence="2" type="ORF">SLEP1_g46924</name>
</gene>
<name>A0AAV5LNU1_9ROSI</name>